<name>A0A2K8UCI9_9GAMM</name>
<keyword evidence="7 12" id="KW-0808">Transferase</keyword>
<keyword evidence="8 11" id="KW-0663">Pyridoxal phosphate</keyword>
<dbReference type="CDD" id="cd04300">
    <property type="entry name" value="GT35_Glycogen_Phosphorylase"/>
    <property type="match status" value="1"/>
</dbReference>
<evidence type="ECO:0000256" key="1">
    <source>
        <dbReference type="ARBA" id="ARBA00001275"/>
    </source>
</evidence>
<protein>
    <recommendedName>
        <fullName evidence="12">Alpha-1,4 glucan phosphorylase</fullName>
        <ecNumber evidence="12">2.4.1.1</ecNumber>
    </recommendedName>
</protein>
<dbReference type="GO" id="GO:0030170">
    <property type="term" value="F:pyridoxal phosphate binding"/>
    <property type="evidence" value="ECO:0007669"/>
    <property type="project" value="InterPro"/>
</dbReference>
<dbReference type="PANTHER" id="PTHR11468:SF3">
    <property type="entry name" value="GLYCOGEN PHOSPHORYLASE, LIVER FORM"/>
    <property type="match status" value="1"/>
</dbReference>
<dbReference type="NCBIfam" id="TIGR02093">
    <property type="entry name" value="P_ylase"/>
    <property type="match status" value="1"/>
</dbReference>
<sequence>MSPEKTLEAPDPAATPTHEHTRTGMSKDALNRAFIDNLFYVQGRFREVASPNDLYMAAAYTVRDRLLGRWIKCAETYRDSKARTVCYFSAEFLLGPHLLNNLVNLGITDVAGEAGAELGLDLHELIETEEEPGLGNGGLGRLAACYMDSLSTVQIPAIGYGIRYEFGIFDQVIEDGWQVEKSDTWLKNGNPWEILRHGLRFPVKFGGRTEQYHDEHGTLRVRWLADMEVIGVGYDTPILGYGVGNVSLLRLWKSEACESFDFQSFNVGDYYGAVQAKIEAETISKVLYPNDEPSAGKELRLKQQYFFVSCSLQDMIRLQLHTVGPLDGLADKFVAQLNDTHPAIAIAELMRLLMDEHGMGWDQAWGITHKTFCYTNHTLLPEALETWSVRLFEKLLPRHLEIIYEINRRFLDEVRVRFLNDEGRVARMSLIGEEGGRRVRMANLAVVGSSAVNGVAQLHSELVKTTILKDFYDLWPERFHNVTNGVTPRRFIAVCNPRLAALITETCGDDRWLTDLNCLRELENYADDADFQGRWRAVKTAAKRNLARWLTKHAWVTVDPESLFDVQAKRLHEYKRQHLNLLHIVSLYQRLKQDPNLPMVPRTFIFGAKAAPGYHLAKLIIKLINAVADVINHDPQVNDSLRVAFMPNFNVQNGQRLYPAADISEQISLAGKEASGTGNMKFSMNGALTIGTLDGANVEIREEVGEDNFFLFGMTAEEVSRRQAEGYRPWDICRDDHELKSVLDLITSGLFSHGDTTLFRPLIDNLIHQDPFMVLADYRAYLDCQERVSRAWADRPRWERMSILNVARMGKFSSDRAIREYAEKIWKVKPLPVSL</sequence>
<evidence type="ECO:0000313" key="14">
    <source>
        <dbReference type="EMBL" id="AUB83217.1"/>
    </source>
</evidence>
<dbReference type="EMBL" id="CP020370">
    <property type="protein sequence ID" value="AUB83217.1"/>
    <property type="molecule type" value="Genomic_DNA"/>
</dbReference>
<keyword evidence="4" id="KW-0597">Phosphoprotein</keyword>
<dbReference type="FunFam" id="3.40.50.2000:FF:000153">
    <property type="entry name" value="Alpha-1,4 glucan phosphorylase"/>
    <property type="match status" value="1"/>
</dbReference>
<keyword evidence="15" id="KW-1185">Reference proteome</keyword>
<reference evidence="14 15" key="1">
    <citation type="submission" date="2017-03" db="EMBL/GenBank/DDBJ databases">
        <title>Complete genome sequence of Candidatus 'Thiodictyon syntrophicum' sp. nov. strain Cad16T, a photolithoautotroph purple sulfur bacterium isolated from an alpine meromictic lake.</title>
        <authorList>
            <person name="Luedin S.M."/>
            <person name="Pothier J.F."/>
            <person name="Danza F."/>
            <person name="Storelli N."/>
            <person name="Wittwer M."/>
            <person name="Tonolla M."/>
        </authorList>
    </citation>
    <scope>NUCLEOTIDE SEQUENCE [LARGE SCALE GENOMIC DNA]</scope>
    <source>
        <strain evidence="14 15">Cad16T</strain>
    </source>
</reference>
<dbReference type="SUPFAM" id="SSF53756">
    <property type="entry name" value="UDP-Glycosyltransferase/glycogen phosphorylase"/>
    <property type="match status" value="1"/>
</dbReference>
<dbReference type="InterPro" id="IPR035090">
    <property type="entry name" value="Pyridoxal_P_attach_site"/>
</dbReference>
<evidence type="ECO:0000256" key="11">
    <source>
        <dbReference type="PIRSR" id="PIRSR000460-1"/>
    </source>
</evidence>
<dbReference type="Proteomes" id="UP000232638">
    <property type="component" value="Chromosome"/>
</dbReference>
<comment type="function">
    <text evidence="10">Phosphorylase is an important allosteric enzyme in carbohydrate metabolism. Enzymes from different sources differ in their regulatory mechanisms and in their natural substrates. However, all known phosphorylases share catalytic and structural properties.</text>
</comment>
<dbReference type="PROSITE" id="PS00102">
    <property type="entry name" value="PHOSPHORYLASE"/>
    <property type="match status" value="1"/>
</dbReference>
<feature type="modified residue" description="N6-(pyridoxal phosphate)lysine" evidence="11">
    <location>
        <position position="681"/>
    </location>
</feature>
<evidence type="ECO:0000256" key="6">
    <source>
        <dbReference type="ARBA" id="ARBA00022676"/>
    </source>
</evidence>
<gene>
    <name evidence="14" type="ORF">THSYN_21245</name>
</gene>
<evidence type="ECO:0000256" key="2">
    <source>
        <dbReference type="ARBA" id="ARBA00001933"/>
    </source>
</evidence>
<dbReference type="InterPro" id="IPR000811">
    <property type="entry name" value="Glyco_trans_35"/>
</dbReference>
<comment type="function">
    <text evidence="12">Allosteric enzyme that catalyzes the rate-limiting step in glycogen catabolism, the phosphorolytic cleavage of glycogen to produce glucose-1-phosphate, and plays a central role in maintaining cellular and organismal glucose homeostasis.</text>
</comment>
<evidence type="ECO:0000256" key="13">
    <source>
        <dbReference type="SAM" id="MobiDB-lite"/>
    </source>
</evidence>
<evidence type="ECO:0000313" key="15">
    <source>
        <dbReference type="Proteomes" id="UP000232638"/>
    </source>
</evidence>
<evidence type="ECO:0000256" key="7">
    <source>
        <dbReference type="ARBA" id="ARBA00022679"/>
    </source>
</evidence>
<evidence type="ECO:0000256" key="10">
    <source>
        <dbReference type="ARBA" id="ARBA00025174"/>
    </source>
</evidence>
<dbReference type="EC" id="2.4.1.1" evidence="12"/>
<dbReference type="AlphaFoldDB" id="A0A2K8UCI9"/>
<dbReference type="FunFam" id="3.40.50.2000:FF:000005">
    <property type="entry name" value="Alpha-1,4 glucan phosphorylase"/>
    <property type="match status" value="1"/>
</dbReference>
<dbReference type="RefSeq" id="WP_100920908.1">
    <property type="nucleotide sequence ID" value="NZ_CP020370.1"/>
</dbReference>
<dbReference type="Gene3D" id="3.40.50.2000">
    <property type="entry name" value="Glycogen Phosphorylase B"/>
    <property type="match status" value="2"/>
</dbReference>
<proteinExistence type="inferred from homology"/>
<comment type="similarity">
    <text evidence="3 12">Belongs to the glycogen phosphorylase family.</text>
</comment>
<dbReference type="Pfam" id="PF00343">
    <property type="entry name" value="Phosphorylase"/>
    <property type="match status" value="1"/>
</dbReference>
<dbReference type="KEGG" id="tsy:THSYN_21245"/>
<evidence type="ECO:0000256" key="5">
    <source>
        <dbReference type="ARBA" id="ARBA00022600"/>
    </source>
</evidence>
<comment type="cofactor">
    <cofactor evidence="2 12">
        <name>pyridoxal 5'-phosphate</name>
        <dbReference type="ChEBI" id="CHEBI:597326"/>
    </cofactor>
</comment>
<dbReference type="GO" id="GO:0008184">
    <property type="term" value="F:glycogen phosphorylase activity"/>
    <property type="evidence" value="ECO:0007669"/>
    <property type="project" value="InterPro"/>
</dbReference>
<evidence type="ECO:0000256" key="4">
    <source>
        <dbReference type="ARBA" id="ARBA00022553"/>
    </source>
</evidence>
<feature type="region of interest" description="Disordered" evidence="13">
    <location>
        <begin position="1"/>
        <end position="25"/>
    </location>
</feature>
<evidence type="ECO:0000256" key="9">
    <source>
        <dbReference type="ARBA" id="ARBA00023277"/>
    </source>
</evidence>
<dbReference type="OrthoDB" id="7229284at2"/>
<dbReference type="PANTHER" id="PTHR11468">
    <property type="entry name" value="GLYCOGEN PHOSPHORYLASE"/>
    <property type="match status" value="1"/>
</dbReference>
<dbReference type="PIRSF" id="PIRSF000460">
    <property type="entry name" value="Pprylas_GlgP"/>
    <property type="match status" value="1"/>
</dbReference>
<keyword evidence="9 12" id="KW-0119">Carbohydrate metabolism</keyword>
<keyword evidence="5" id="KW-0321">Glycogen metabolism</keyword>
<evidence type="ECO:0000256" key="8">
    <source>
        <dbReference type="ARBA" id="ARBA00022898"/>
    </source>
</evidence>
<dbReference type="GO" id="GO:0005980">
    <property type="term" value="P:glycogen catabolic process"/>
    <property type="evidence" value="ECO:0007669"/>
    <property type="project" value="TreeGrafter"/>
</dbReference>
<evidence type="ECO:0000256" key="3">
    <source>
        <dbReference type="ARBA" id="ARBA00006047"/>
    </source>
</evidence>
<keyword evidence="6 12" id="KW-0328">Glycosyltransferase</keyword>
<evidence type="ECO:0000256" key="12">
    <source>
        <dbReference type="RuleBase" id="RU000587"/>
    </source>
</evidence>
<organism evidence="14 15">
    <name type="scientific">Candidatus Thiodictyon syntrophicum</name>
    <dbReference type="NCBI Taxonomy" id="1166950"/>
    <lineage>
        <taxon>Bacteria</taxon>
        <taxon>Pseudomonadati</taxon>
        <taxon>Pseudomonadota</taxon>
        <taxon>Gammaproteobacteria</taxon>
        <taxon>Chromatiales</taxon>
        <taxon>Chromatiaceae</taxon>
        <taxon>Thiodictyon</taxon>
    </lineage>
</organism>
<comment type="catalytic activity">
    <reaction evidence="1 12">
        <text>[(1-&gt;4)-alpha-D-glucosyl](n) + phosphate = [(1-&gt;4)-alpha-D-glucosyl](n-1) + alpha-D-glucose 1-phosphate</text>
        <dbReference type="Rhea" id="RHEA:41732"/>
        <dbReference type="Rhea" id="RHEA-COMP:9584"/>
        <dbReference type="Rhea" id="RHEA-COMP:9586"/>
        <dbReference type="ChEBI" id="CHEBI:15444"/>
        <dbReference type="ChEBI" id="CHEBI:43474"/>
        <dbReference type="ChEBI" id="CHEBI:58601"/>
        <dbReference type="EC" id="2.4.1.1"/>
    </reaction>
</comment>
<dbReference type="InterPro" id="IPR011833">
    <property type="entry name" value="Glycg_phsphrylas"/>
</dbReference>
<dbReference type="GO" id="GO:0005737">
    <property type="term" value="C:cytoplasm"/>
    <property type="evidence" value="ECO:0007669"/>
    <property type="project" value="TreeGrafter"/>
</dbReference>
<accession>A0A2K8UCI9</accession>